<dbReference type="GO" id="GO:0031499">
    <property type="term" value="C:TRAMP complex"/>
    <property type="evidence" value="ECO:0007669"/>
    <property type="project" value="TreeGrafter"/>
</dbReference>
<dbReference type="InterPro" id="IPR051644">
    <property type="entry name" value="TRAMP_AT-DNA-binding"/>
</dbReference>
<dbReference type="OrthoDB" id="7608935at2759"/>
<dbReference type="GO" id="GO:0071035">
    <property type="term" value="P:nuclear polyadenylation-dependent rRNA catabolic process"/>
    <property type="evidence" value="ECO:0007669"/>
    <property type="project" value="TreeGrafter"/>
</dbReference>
<dbReference type="GO" id="GO:0071036">
    <property type="term" value="P:nuclear polyadenylation-dependent snoRNA catabolic process"/>
    <property type="evidence" value="ECO:0007669"/>
    <property type="project" value="TreeGrafter"/>
</dbReference>
<feature type="compositionally biased region" description="Basic and acidic residues" evidence="8">
    <location>
        <begin position="62"/>
        <end position="90"/>
    </location>
</feature>
<dbReference type="PROSITE" id="PS50158">
    <property type="entry name" value="ZF_CCHC"/>
    <property type="match status" value="1"/>
</dbReference>
<feature type="compositionally biased region" description="Polar residues" evidence="8">
    <location>
        <begin position="271"/>
        <end position="281"/>
    </location>
</feature>
<dbReference type="STRING" id="41688.A0A2N3N5B4"/>
<sequence length="716" mass="76884">MNGTVPQADGLKEEVERTLFTGNGEVKGEGEGVSGIDSGSGSEEGQILEDEEASEDEASDVEIMREESDSDEGSTHSELEDGQLDSKSDGDASDNAPSLPRSPESSDLEEKEGAARTMSQSSSSSPSESLPQASGWNKGITSGQVRISLGSMTKTIPSLAPTPKTTPTTNSQKNATLLNSSPENSLTHILPKSKVSLRFPTLNDRKGHVSWKVRFQEWASALRALNQEKSPLPDHIILEAYSYYIDRVSNIHNKKRKPAKEAAKAVLQGPKGTSPSESATVANLPPHQISTSMKGTLSGQIPGNEPSPRNQPNTPGLPTAAEWERALEGSNSQSGPDVAAAKAKPARSPFHAILVDLRSSIPTGQEEFNQQTRYFPGLKSATDMCVLCLQGGHKASDCQACQCQYCEDKEQHPSYLCPTKQRCKRCCVVGHTVNDCPEEEHNVPWGPELRCVYCDSANHRDEHCDSLWRTFDLNNLNKKVHSILAFCAHCGEEGHYIAECSENRTISHETLTWSLDTLHKCIDESSRHGPISEFKSIPVSTGLRPHELQRPELVGRTPNVIHFDSDDSDADAGFLAGRVQPKKPAGRISLSTNIQFAGALGSSASQRRSQQAQGAPASRPPPQGPATGGGRPSDDRRSVHHQLPPRPPTPSAPTARRGGFHSVPPPPGLHRDGSQGNGRRKPSNGGGSRGGKDKGSRRGGRRGGGFRGSRGGGGWA</sequence>
<dbReference type="VEuPathDB" id="FungiDB:jhhlp_006166"/>
<accession>A0A2N3N5B4</accession>
<dbReference type="PANTHER" id="PTHR46543:SF1">
    <property type="entry name" value="ZINC FINGER CCHC DOMAIN-CONTAINING PROTEIN 7"/>
    <property type="match status" value="1"/>
</dbReference>
<keyword evidence="6" id="KW-0539">Nucleus</keyword>
<dbReference type="GO" id="GO:0071039">
    <property type="term" value="P:nuclear polyadenylation-dependent CUT catabolic process"/>
    <property type="evidence" value="ECO:0007669"/>
    <property type="project" value="TreeGrafter"/>
</dbReference>
<dbReference type="GO" id="GO:0071038">
    <property type="term" value="P:TRAMP-dependent tRNA surveillance pathway"/>
    <property type="evidence" value="ECO:0007669"/>
    <property type="project" value="TreeGrafter"/>
</dbReference>
<evidence type="ECO:0000256" key="4">
    <source>
        <dbReference type="ARBA" id="ARBA00022771"/>
    </source>
</evidence>
<dbReference type="GO" id="GO:0071031">
    <property type="term" value="P:nuclear mRNA surveillance of mRNA 3'-end processing"/>
    <property type="evidence" value="ECO:0007669"/>
    <property type="project" value="TreeGrafter"/>
</dbReference>
<gene>
    <name evidence="10" type="ORF">jhhlp_006166</name>
</gene>
<feature type="compositionally biased region" description="Low complexity" evidence="8">
    <location>
        <begin position="119"/>
        <end position="134"/>
    </location>
</feature>
<dbReference type="GO" id="GO:0003723">
    <property type="term" value="F:RNA binding"/>
    <property type="evidence" value="ECO:0007669"/>
    <property type="project" value="TreeGrafter"/>
</dbReference>
<evidence type="ECO:0000256" key="1">
    <source>
        <dbReference type="ARBA" id="ARBA00004123"/>
    </source>
</evidence>
<evidence type="ECO:0000259" key="9">
    <source>
        <dbReference type="PROSITE" id="PS50158"/>
    </source>
</evidence>
<feature type="domain" description="CCHC-type" evidence="9">
    <location>
        <begin position="487"/>
        <end position="502"/>
    </location>
</feature>
<keyword evidence="2" id="KW-0479">Metal-binding</keyword>
<evidence type="ECO:0000256" key="5">
    <source>
        <dbReference type="ARBA" id="ARBA00022833"/>
    </source>
</evidence>
<dbReference type="InParanoid" id="A0A2N3N5B4"/>
<dbReference type="Gene3D" id="4.10.60.10">
    <property type="entry name" value="Zinc finger, CCHC-type"/>
    <property type="match status" value="1"/>
</dbReference>
<feature type="compositionally biased region" description="Polar residues" evidence="8">
    <location>
        <begin position="163"/>
        <end position="185"/>
    </location>
</feature>
<reference evidence="10 11" key="1">
    <citation type="journal article" date="2017" name="G3 (Bethesda)">
        <title>First Draft Genome Sequence of the Pathogenic Fungus Lomentospora prolificans (Formerly Scedosporium prolificans).</title>
        <authorList>
            <person name="Luo R."/>
            <person name="Zimin A."/>
            <person name="Workman R."/>
            <person name="Fan Y."/>
            <person name="Pertea G."/>
            <person name="Grossman N."/>
            <person name="Wear M.P."/>
            <person name="Jia B."/>
            <person name="Miller H."/>
            <person name="Casadevall A."/>
            <person name="Timp W."/>
            <person name="Zhang S.X."/>
            <person name="Salzberg S.L."/>
        </authorList>
    </citation>
    <scope>NUCLEOTIDE SEQUENCE [LARGE SCALE GENOMIC DNA]</scope>
    <source>
        <strain evidence="10 11">JHH-5317</strain>
    </source>
</reference>
<keyword evidence="11" id="KW-1185">Reference proteome</keyword>
<keyword evidence="5" id="KW-0862">Zinc</keyword>
<evidence type="ECO:0000256" key="2">
    <source>
        <dbReference type="ARBA" id="ARBA00022723"/>
    </source>
</evidence>
<keyword evidence="3" id="KW-0677">Repeat</keyword>
<feature type="region of interest" description="Disordered" evidence="8">
    <location>
        <begin position="1"/>
        <end position="139"/>
    </location>
</feature>
<comment type="caution">
    <text evidence="10">The sequence shown here is derived from an EMBL/GenBank/DDBJ whole genome shotgun (WGS) entry which is preliminary data.</text>
</comment>
<evidence type="ECO:0000256" key="6">
    <source>
        <dbReference type="ARBA" id="ARBA00023242"/>
    </source>
</evidence>
<protein>
    <recommendedName>
        <fullName evidence="9">CCHC-type domain-containing protein</fullName>
    </recommendedName>
</protein>
<proteinExistence type="predicted"/>
<feature type="compositionally biased region" description="Low complexity" evidence="8">
    <location>
        <begin position="601"/>
        <end position="617"/>
    </location>
</feature>
<feature type="compositionally biased region" description="Gly residues" evidence="8">
    <location>
        <begin position="702"/>
        <end position="716"/>
    </location>
</feature>
<dbReference type="InterPro" id="IPR001878">
    <property type="entry name" value="Znf_CCHC"/>
</dbReference>
<comment type="subcellular location">
    <subcellularLocation>
        <location evidence="1">Nucleus</location>
    </subcellularLocation>
</comment>
<evidence type="ECO:0000256" key="3">
    <source>
        <dbReference type="ARBA" id="ARBA00022737"/>
    </source>
</evidence>
<feature type="compositionally biased region" description="Polar residues" evidence="8">
    <location>
        <begin position="288"/>
        <end position="316"/>
    </location>
</feature>
<feature type="region of interest" description="Disordered" evidence="8">
    <location>
        <begin position="154"/>
        <end position="185"/>
    </location>
</feature>
<dbReference type="GO" id="GO:0008270">
    <property type="term" value="F:zinc ion binding"/>
    <property type="evidence" value="ECO:0007669"/>
    <property type="project" value="UniProtKB-KW"/>
</dbReference>
<evidence type="ECO:0000256" key="7">
    <source>
        <dbReference type="PROSITE-ProRule" id="PRU00047"/>
    </source>
</evidence>
<evidence type="ECO:0000313" key="10">
    <source>
        <dbReference type="EMBL" id="PKS07562.1"/>
    </source>
</evidence>
<dbReference type="EMBL" id="NLAX01000701">
    <property type="protein sequence ID" value="PKS07562.1"/>
    <property type="molecule type" value="Genomic_DNA"/>
</dbReference>
<feature type="compositionally biased region" description="Low complexity" evidence="8">
    <location>
        <begin position="34"/>
        <end position="45"/>
    </location>
</feature>
<feature type="compositionally biased region" description="Acidic residues" evidence="8">
    <location>
        <begin position="46"/>
        <end position="60"/>
    </location>
</feature>
<keyword evidence="4 7" id="KW-0863">Zinc-finger</keyword>
<name>A0A2N3N5B4_9PEZI</name>
<dbReference type="GO" id="GO:0071037">
    <property type="term" value="P:nuclear polyadenylation-dependent snRNA catabolic process"/>
    <property type="evidence" value="ECO:0007669"/>
    <property type="project" value="TreeGrafter"/>
</dbReference>
<evidence type="ECO:0000313" key="11">
    <source>
        <dbReference type="Proteomes" id="UP000233524"/>
    </source>
</evidence>
<feature type="region of interest" description="Disordered" evidence="8">
    <location>
        <begin position="600"/>
        <end position="716"/>
    </location>
</feature>
<feature type="region of interest" description="Disordered" evidence="8">
    <location>
        <begin position="255"/>
        <end position="318"/>
    </location>
</feature>
<dbReference type="PANTHER" id="PTHR46543">
    <property type="entry name" value="ZINC FINGER CCHC DOMAIN-CONTAINING PROTEIN 7"/>
    <property type="match status" value="1"/>
</dbReference>
<dbReference type="Proteomes" id="UP000233524">
    <property type="component" value="Unassembled WGS sequence"/>
</dbReference>
<organism evidence="10 11">
    <name type="scientific">Lomentospora prolificans</name>
    <dbReference type="NCBI Taxonomy" id="41688"/>
    <lineage>
        <taxon>Eukaryota</taxon>
        <taxon>Fungi</taxon>
        <taxon>Dikarya</taxon>
        <taxon>Ascomycota</taxon>
        <taxon>Pezizomycotina</taxon>
        <taxon>Sordariomycetes</taxon>
        <taxon>Hypocreomycetidae</taxon>
        <taxon>Microascales</taxon>
        <taxon>Microascaceae</taxon>
        <taxon>Lomentospora</taxon>
    </lineage>
</organism>
<dbReference type="SMART" id="SM00343">
    <property type="entry name" value="ZnF_C2HC"/>
    <property type="match status" value="4"/>
</dbReference>
<dbReference type="AlphaFoldDB" id="A0A2N3N5B4"/>
<evidence type="ECO:0000256" key="8">
    <source>
        <dbReference type="SAM" id="MobiDB-lite"/>
    </source>
</evidence>